<dbReference type="PANTHER" id="PTHR47197">
    <property type="entry name" value="PROTEIN NIRF"/>
    <property type="match status" value="1"/>
</dbReference>
<accession>A0A2S6NJW1</accession>
<dbReference type="InterPro" id="IPR011045">
    <property type="entry name" value="N2O_reductase_N"/>
</dbReference>
<dbReference type="Gene3D" id="2.130.10.10">
    <property type="entry name" value="YVTN repeat-like/Quinoprotein amine dehydrogenase"/>
    <property type="match status" value="2"/>
</dbReference>
<gene>
    <name evidence="3" type="ORF">CCS01_08585</name>
</gene>
<reference evidence="3 4" key="1">
    <citation type="journal article" date="2018" name="Arch. Microbiol.">
        <title>New insights into the metabolic potential of the phototrophic purple bacterium Rhodopila globiformis DSM 161(T) from its draft genome sequence and evidence for a vanadium-dependent nitrogenase.</title>
        <authorList>
            <person name="Imhoff J.F."/>
            <person name="Rahn T."/>
            <person name="Kunzel S."/>
            <person name="Neulinger S.C."/>
        </authorList>
    </citation>
    <scope>NUCLEOTIDE SEQUENCE [LARGE SCALE GENOMIC DNA]</scope>
    <source>
        <strain evidence="3 4">DSM 161</strain>
    </source>
</reference>
<dbReference type="InterPro" id="IPR011964">
    <property type="entry name" value="YVTN_b-propeller_repeat"/>
</dbReference>
<keyword evidence="1" id="KW-0732">Signal</keyword>
<dbReference type="InterPro" id="IPR051200">
    <property type="entry name" value="Host-pathogen_enzymatic-act"/>
</dbReference>
<protein>
    <recommendedName>
        <fullName evidence="2">YNCE-like beta-propeller domain-containing protein</fullName>
    </recommendedName>
</protein>
<evidence type="ECO:0000313" key="4">
    <source>
        <dbReference type="Proteomes" id="UP000239724"/>
    </source>
</evidence>
<organism evidence="3 4">
    <name type="scientific">Rhodopila globiformis</name>
    <name type="common">Rhodopseudomonas globiformis</name>
    <dbReference type="NCBI Taxonomy" id="1071"/>
    <lineage>
        <taxon>Bacteria</taxon>
        <taxon>Pseudomonadati</taxon>
        <taxon>Pseudomonadota</taxon>
        <taxon>Alphaproteobacteria</taxon>
        <taxon>Acetobacterales</taxon>
        <taxon>Acetobacteraceae</taxon>
        <taxon>Rhodopila</taxon>
    </lineage>
</organism>
<dbReference type="InterPro" id="IPR048433">
    <property type="entry name" value="YNCE-like_beta-prop"/>
</dbReference>
<dbReference type="PANTHER" id="PTHR47197:SF3">
    <property type="entry name" value="DIHYDRO-HEME D1 DEHYDROGENASE"/>
    <property type="match status" value="1"/>
</dbReference>
<dbReference type="Proteomes" id="UP000239724">
    <property type="component" value="Unassembled WGS sequence"/>
</dbReference>
<dbReference type="SUPFAM" id="SSF50974">
    <property type="entry name" value="Nitrous oxide reductase, N-terminal domain"/>
    <property type="match status" value="1"/>
</dbReference>
<comment type="caution">
    <text evidence="3">The sequence shown here is derived from an EMBL/GenBank/DDBJ whole genome shotgun (WGS) entry which is preliminary data.</text>
</comment>
<proteinExistence type="predicted"/>
<dbReference type="NCBIfam" id="TIGR02276">
    <property type="entry name" value="beta_rpt_yvtn"/>
    <property type="match status" value="1"/>
</dbReference>
<dbReference type="AlphaFoldDB" id="A0A2S6NJW1"/>
<name>A0A2S6NJW1_RHOGL</name>
<dbReference type="Pfam" id="PF21783">
    <property type="entry name" value="YNCE"/>
    <property type="match status" value="1"/>
</dbReference>
<dbReference type="EMBL" id="NHRY01000078">
    <property type="protein sequence ID" value="PPQ35099.1"/>
    <property type="molecule type" value="Genomic_DNA"/>
</dbReference>
<sequence length="346" mass="37709">MFLSRVSRIYYTLSRSLSPVHGMAWTLLVLAATLLLPGKACAGHTGYIFVSHEQSNDIAVIDPQQDYRIIKWIRTSHRPRELRFRKDHQQILVACEEDDVIDVVDVATLQVADHIPTGPHPVMFALSQDEDFIYVPDKARSTIDKISVTDKLIEREIPTGADPEAIIAGSDGKTLYVTSAVNHMVHVVDLEAAAVTDNIQVGTHPARLLAPPGSHGLWVSNQLSGELSIVDRSTKLVSGTLDLHLPHAPPGRPTPVGMTTTHDGATVVVALGQANAVAFIDARTLEIEDYSRAGLFPWAVAFSADDRLLYVLNRSSDDLTIVDMLDHGAVRSVAVGPKPYALLVDE</sequence>
<dbReference type="InterPro" id="IPR015943">
    <property type="entry name" value="WD40/YVTN_repeat-like_dom_sf"/>
</dbReference>
<keyword evidence="4" id="KW-1185">Reference proteome</keyword>
<evidence type="ECO:0000259" key="2">
    <source>
        <dbReference type="Pfam" id="PF21783"/>
    </source>
</evidence>
<evidence type="ECO:0000256" key="1">
    <source>
        <dbReference type="ARBA" id="ARBA00022729"/>
    </source>
</evidence>
<evidence type="ECO:0000313" key="3">
    <source>
        <dbReference type="EMBL" id="PPQ35099.1"/>
    </source>
</evidence>
<feature type="domain" description="YNCE-like beta-propeller" evidence="2">
    <location>
        <begin position="48"/>
        <end position="206"/>
    </location>
</feature>